<feature type="region of interest" description="Disordered" evidence="1">
    <location>
        <begin position="1740"/>
        <end position="1767"/>
    </location>
</feature>
<feature type="compositionally biased region" description="Basic and acidic residues" evidence="1">
    <location>
        <begin position="1172"/>
        <end position="1186"/>
    </location>
</feature>
<dbReference type="OrthoDB" id="6126005at2759"/>
<keyword evidence="4" id="KW-1185">Reference proteome</keyword>
<feature type="compositionally biased region" description="Polar residues" evidence="1">
    <location>
        <begin position="1747"/>
        <end position="1762"/>
    </location>
</feature>
<dbReference type="PANTHER" id="PTHR12913:SF3">
    <property type="entry name" value="SI:DKEYP-121D4.3"/>
    <property type="match status" value="1"/>
</dbReference>
<feature type="domain" description="Cold shock" evidence="2">
    <location>
        <begin position="542"/>
        <end position="624"/>
    </location>
</feature>
<reference evidence="3" key="1">
    <citation type="submission" date="2025-08" db="UniProtKB">
        <authorList>
            <consortium name="Ensembl"/>
        </authorList>
    </citation>
    <scope>IDENTIFICATION</scope>
</reference>
<protein>
    <submittedName>
        <fullName evidence="3">Uncharacterized LOC107655626</fullName>
    </submittedName>
</protein>
<reference evidence="3" key="2">
    <citation type="submission" date="2025-09" db="UniProtKB">
        <authorList>
            <consortium name="Ensembl"/>
        </authorList>
    </citation>
    <scope>IDENTIFICATION</scope>
</reference>
<feature type="compositionally biased region" description="Polar residues" evidence="1">
    <location>
        <begin position="1472"/>
        <end position="1488"/>
    </location>
</feature>
<proteinExistence type="predicted"/>
<feature type="region of interest" description="Disordered" evidence="1">
    <location>
        <begin position="1374"/>
        <end position="1430"/>
    </location>
</feature>
<feature type="compositionally biased region" description="Polar residues" evidence="1">
    <location>
        <begin position="1072"/>
        <end position="1093"/>
    </location>
</feature>
<feature type="compositionally biased region" description="Low complexity" evidence="1">
    <location>
        <begin position="1190"/>
        <end position="1199"/>
    </location>
</feature>
<feature type="region of interest" description="Disordered" evidence="1">
    <location>
        <begin position="1465"/>
        <end position="1507"/>
    </location>
</feature>
<organism evidence="3 4">
    <name type="scientific">Sinocyclocheilus anshuiensis</name>
    <dbReference type="NCBI Taxonomy" id="1608454"/>
    <lineage>
        <taxon>Eukaryota</taxon>
        <taxon>Metazoa</taxon>
        <taxon>Chordata</taxon>
        <taxon>Craniata</taxon>
        <taxon>Vertebrata</taxon>
        <taxon>Euteleostomi</taxon>
        <taxon>Actinopterygii</taxon>
        <taxon>Neopterygii</taxon>
        <taxon>Teleostei</taxon>
        <taxon>Ostariophysi</taxon>
        <taxon>Cypriniformes</taxon>
        <taxon>Cyprinidae</taxon>
        <taxon>Cyprininae</taxon>
        <taxon>Sinocyclocheilus</taxon>
    </lineage>
</organism>
<dbReference type="KEGG" id="sanh:107655626"/>
<feature type="compositionally biased region" description="Pro residues" evidence="1">
    <location>
        <begin position="28"/>
        <end position="38"/>
    </location>
</feature>
<feature type="compositionally biased region" description="Polar residues" evidence="1">
    <location>
        <begin position="496"/>
        <end position="516"/>
    </location>
</feature>
<dbReference type="InterPro" id="IPR036514">
    <property type="entry name" value="SGNH_hydro_sf"/>
</dbReference>
<dbReference type="SUPFAM" id="SSF50249">
    <property type="entry name" value="Nucleic acid-binding proteins"/>
    <property type="match status" value="1"/>
</dbReference>
<dbReference type="Gene3D" id="2.40.50.140">
    <property type="entry name" value="Nucleic acid-binding proteins"/>
    <property type="match status" value="2"/>
</dbReference>
<evidence type="ECO:0000259" key="2">
    <source>
        <dbReference type="Pfam" id="PF23456"/>
    </source>
</evidence>
<feature type="compositionally biased region" description="Basic and acidic residues" evidence="1">
    <location>
        <begin position="1374"/>
        <end position="1390"/>
    </location>
</feature>
<sequence>MGKNRKRLKGKGAAQAPGPGPQHGMRPTAPPQPRPAPPHGGFRGAAPVRLMGPPGQRFPAPHRDFGPQPPRMMMMDNMEEDRGFMREPQGLMMDDFPDRREFPPCFDGPDPHFHHHSEFGNRPPAPRFYRPELDYALHSPELDDRPPDFCPPEFGGGPGFHRMDPGFDQVEQYGPADPHYMPQMDVHGNRAFGDRGGFAGPLPPDFRGPGPVQPPTEAFNATSMAPPVKGCPPQPPKKKDQPAPKETEPPKSMASKISKFKNISANTPRGRSLGVISFIGNNCGFIEREDLKKFSFIFDAFFGNRAHLVPGVKVHFTAVKNLGKECAVDVKVAPGGTEDIDSTMYEGVVLTALPDDNVKEANPGRIRTVIAKDPIILPFGKADASVTLLLYDRVEFQLLTNVITKEQRATNIKPKTPDTFQLTKEIREMGVVMNKSDGTLTIMTEKHDNLTASATDNLSDDELNVMDEVELTILTVNDTKKAVRLKKLPEGSVTFNQKAKGNENISDAKDSTSGTTPGKDKWKPVTMEAGSQDSVSLDVSSEKYEGTITKIAPKKSPSQEKVMDNQEPTFGLLVTTAEGTEKQLSFRSGNVITKATMMVGDKVQFNIFTNSVTKEECAVNVEILPETFQTDSEEQRKIGLVVKLDDNFGFIKTQQDPQLFFDISEVMEDTKLTLSEKVEFTLVLSQAAEGGKQAVRIRRLNESVFTSAPKLEAFGVKEKKKMTIKLLKHPKDQFKEEVKTEDKGSESMDVDKPNKGKDRVQSISRENSQRRYSRSRSRSQDRSMSYYRSSSPERRDGQYRYKRSRSRSKERGERYRRSRSRSRERSSQSARKRSCSPADTKRVKSPDNVEELLRKRRELMELNELIARKKAIVAMEQNAKKNEPEDGKSGVTTFDYQHVHHENIWMHDLKPVKSILKKQSEPHTDSQSQASTSKETAAFFVKSPSQKMQIGYPQQTCAFGSNTPGYSTFESTAERTLTTASLTQIQDPEFVRKKKQLEDLSESIARKRTITAIEQKVKVVREMPEMEAEYEFDSHTENQFVMSKGNLWSCEIKPAIQLKKSILKKRSGILSQSDTTSVDEYGQPSQDDSSFTKPPSPTAALPFNRSSNPQPIHPGTLGLFNRIMNESSAASQMTETPPFNKPVIPQSLMQASRSRSLHDLKISVSKGNNSQEDQHRASSRLPHDHPPSSNPSTSQTSPSDPKRNLTTQMERFLSALNKADTSVVNSLFHEARKDLALMNTQKPTLPQLDRNIPFMDEIYDPFKEDEDNDQPSLMGKQPGRERVNTETHLSNPSKDDLLPHERTVQEGSGFSRLVGMRYGVDSTAKGEKKSPYGHPMVSENWSAHKEGPNQFSKQWNQYEEETNLCATEHKHYTDDGSLYRERSRSVEYQKDNPNVQHSYVEDREMPDSKFDKSLACQESQESSEDKVRKSENFEKIQSLLQTIGLHLDTAEVSKLADRTQERLYGKMRKPHSASSHLTQSVSQIEQRGSSSRADSSDSESFRSVSPAQSSSRKVYMSYKDSVKYKDQHKVEDVDLTRIKRTVVNLKPATDEQDPYEPELTAVSQASYPPVTIVTTVQPDISQYAQNSTVSTFSASQYLQYQSSDQHVWGSVVPGLYPYGTVPSSPYAIGHQAMAPHMMPAYSSYTAQMANPYCVLPPLSMPHPYGPLSILNPLHLSAMASAYTNQAASQIPTESINTTPVRCLKKIKTVPTVKAGPATITEDDIKAKQKKRLEQFNQRMKLKKEQQMEAQRSRGQNRNSAPGKSTPDEIKNVWIFGHSLVFWAEKRATSPEYGVQLGMHPDSVRIWWKGVQGMTWQQLVPLLLQRKDNWPKPDVLIIHLGGNDISTTAPEAFIETVKKDMSSLKSIFPKCLLVWSSILSRQSWRGTEASKEMDIIRMAINKSICKIMTELGGSALRHGNIMPSSGLYRPDGIHLSGNGIDIFNLNLQAFLEKWESKTNKTETSDPSV</sequence>
<gene>
    <name evidence="3" type="primary">si:dkeyp-121d4.3</name>
</gene>
<feature type="region of interest" description="Disordered" evidence="1">
    <location>
        <begin position="189"/>
        <end position="257"/>
    </location>
</feature>
<dbReference type="Pfam" id="PF23456">
    <property type="entry name" value="CSDE1"/>
    <property type="match status" value="1"/>
</dbReference>
<feature type="compositionally biased region" description="Pro residues" evidence="1">
    <location>
        <begin position="201"/>
        <end position="214"/>
    </location>
</feature>
<feature type="region of interest" description="Disordered" evidence="1">
    <location>
        <begin position="1"/>
        <end position="68"/>
    </location>
</feature>
<feature type="compositionally biased region" description="Basic and acidic residues" evidence="1">
    <location>
        <begin position="237"/>
        <end position="249"/>
    </location>
</feature>
<accession>A0A671RV64</accession>
<feature type="compositionally biased region" description="Basic and acidic residues" evidence="1">
    <location>
        <begin position="1399"/>
        <end position="1412"/>
    </location>
</feature>
<feature type="region of interest" description="Disordered" evidence="1">
    <location>
        <begin position="496"/>
        <end position="537"/>
    </location>
</feature>
<dbReference type="Ensembl" id="ENSSANT00000092688.1">
    <property type="protein sequence ID" value="ENSSANP00000087229.1"/>
    <property type="gene ID" value="ENSSANG00000043170.1"/>
</dbReference>
<feature type="region of interest" description="Disordered" evidence="1">
    <location>
        <begin position="1262"/>
        <end position="1299"/>
    </location>
</feature>
<dbReference type="Proteomes" id="UP000472260">
    <property type="component" value="Unassembled WGS sequence"/>
</dbReference>
<feature type="compositionally biased region" description="Basic and acidic residues" evidence="1">
    <location>
        <begin position="733"/>
        <end position="760"/>
    </location>
</feature>
<feature type="region of interest" description="Disordered" evidence="1">
    <location>
        <begin position="733"/>
        <end position="849"/>
    </location>
</feature>
<dbReference type="CDD" id="cd00229">
    <property type="entry name" value="SGNH_hydrolase"/>
    <property type="match status" value="1"/>
</dbReference>
<feature type="compositionally biased region" description="Basic residues" evidence="1">
    <location>
        <begin position="1"/>
        <end position="10"/>
    </location>
</feature>
<feature type="compositionally biased region" description="Basic and acidic residues" evidence="1">
    <location>
        <begin position="839"/>
        <end position="849"/>
    </location>
</feature>
<dbReference type="SUPFAM" id="SSF52266">
    <property type="entry name" value="SGNH hydrolase"/>
    <property type="match status" value="1"/>
</dbReference>
<feature type="region of interest" description="Disordered" evidence="1">
    <location>
        <begin position="1166"/>
        <end position="1203"/>
    </location>
</feature>
<name>A0A671RV64_9TELE</name>
<dbReference type="InterPro" id="IPR012340">
    <property type="entry name" value="NA-bd_OB-fold"/>
</dbReference>
<evidence type="ECO:0000313" key="3">
    <source>
        <dbReference type="Ensembl" id="ENSSANP00000087229.1"/>
    </source>
</evidence>
<feature type="region of interest" description="Disordered" evidence="1">
    <location>
        <begin position="1072"/>
        <end position="1118"/>
    </location>
</feature>
<feature type="compositionally biased region" description="Basic and acidic residues" evidence="1">
    <location>
        <begin position="807"/>
        <end position="826"/>
    </location>
</feature>
<evidence type="ECO:0000256" key="1">
    <source>
        <dbReference type="SAM" id="MobiDB-lite"/>
    </source>
</evidence>
<evidence type="ECO:0000313" key="4">
    <source>
        <dbReference type="Proteomes" id="UP000472260"/>
    </source>
</evidence>
<dbReference type="PANTHER" id="PTHR12913">
    <property type="entry name" value="UNR PROTEIN N-RAS UPSTREAM GENE PROTEIN"/>
    <property type="match status" value="1"/>
</dbReference>
<dbReference type="Gene3D" id="3.40.50.1110">
    <property type="entry name" value="SGNH hydrolase"/>
    <property type="match status" value="1"/>
</dbReference>
<dbReference type="InterPro" id="IPR056400">
    <property type="entry name" value="CSDE1"/>
</dbReference>